<protein>
    <submittedName>
        <fullName evidence="2">Uncharacterized protein</fullName>
    </submittedName>
</protein>
<reference evidence="2 3" key="1">
    <citation type="journal article" date="2019" name="Appl. Microbiol. Biotechnol.">
        <title>Genome sequence of Isaria javanica and comparative genome analysis insights into family S53 peptidase evolution in fungal entomopathogens.</title>
        <authorList>
            <person name="Lin R."/>
            <person name="Zhang X."/>
            <person name="Xin B."/>
            <person name="Zou M."/>
            <person name="Gao Y."/>
            <person name="Qin F."/>
            <person name="Hu Q."/>
            <person name="Xie B."/>
            <person name="Cheng X."/>
        </authorList>
    </citation>
    <scope>NUCLEOTIDE SEQUENCE [LARGE SCALE GENOMIC DNA]</scope>
    <source>
        <strain evidence="2 3">IJ1G</strain>
    </source>
</reference>
<keyword evidence="1" id="KW-1133">Transmembrane helix</keyword>
<evidence type="ECO:0000256" key="1">
    <source>
        <dbReference type="SAM" id="Phobius"/>
    </source>
</evidence>
<name>A0A545VE91_9HYPO</name>
<keyword evidence="3" id="KW-1185">Reference proteome</keyword>
<evidence type="ECO:0000313" key="3">
    <source>
        <dbReference type="Proteomes" id="UP000315783"/>
    </source>
</evidence>
<proteinExistence type="predicted"/>
<keyword evidence="1" id="KW-0472">Membrane</keyword>
<comment type="caution">
    <text evidence="2">The sequence shown here is derived from an EMBL/GenBank/DDBJ whole genome shotgun (WGS) entry which is preliminary data.</text>
</comment>
<sequence length="111" mass="12329">MDSNSTRLASQLWHFIGLACLNLAKLIGSGTVKLMILAPLARRSLNAIIAVLFPLTILPCNTGFCYLCQPDPDLKESDCLITTKPRRHLVLLCLRDHQDPTLSFLGNMMPH</sequence>
<dbReference type="EMBL" id="SPUK01000002">
    <property type="protein sequence ID" value="TQW00038.1"/>
    <property type="molecule type" value="Genomic_DNA"/>
</dbReference>
<evidence type="ECO:0000313" key="2">
    <source>
        <dbReference type="EMBL" id="TQW00038.1"/>
    </source>
</evidence>
<gene>
    <name evidence="2" type="ORF">IF1G_02252</name>
</gene>
<accession>A0A545VE91</accession>
<dbReference type="AlphaFoldDB" id="A0A545VE91"/>
<feature type="transmembrane region" description="Helical" evidence="1">
    <location>
        <begin position="12"/>
        <end position="32"/>
    </location>
</feature>
<dbReference type="Proteomes" id="UP000315783">
    <property type="component" value="Unassembled WGS sequence"/>
</dbReference>
<dbReference type="PROSITE" id="PS51257">
    <property type="entry name" value="PROKAR_LIPOPROTEIN"/>
    <property type="match status" value="1"/>
</dbReference>
<keyword evidence="1" id="KW-0812">Transmembrane</keyword>
<feature type="transmembrane region" description="Helical" evidence="1">
    <location>
        <begin position="44"/>
        <end position="64"/>
    </location>
</feature>
<organism evidence="2 3">
    <name type="scientific">Cordyceps javanica</name>
    <dbReference type="NCBI Taxonomy" id="43265"/>
    <lineage>
        <taxon>Eukaryota</taxon>
        <taxon>Fungi</taxon>
        <taxon>Dikarya</taxon>
        <taxon>Ascomycota</taxon>
        <taxon>Pezizomycotina</taxon>
        <taxon>Sordariomycetes</taxon>
        <taxon>Hypocreomycetidae</taxon>
        <taxon>Hypocreales</taxon>
        <taxon>Cordycipitaceae</taxon>
        <taxon>Cordyceps</taxon>
    </lineage>
</organism>